<accession>A0A081N800</accession>
<evidence type="ECO:0000313" key="1">
    <source>
        <dbReference type="EMBL" id="KEQ14573.1"/>
    </source>
</evidence>
<organism evidence="1 2">
    <name type="scientific">Endozoicomonas montiporae</name>
    <dbReference type="NCBI Taxonomy" id="1027273"/>
    <lineage>
        <taxon>Bacteria</taxon>
        <taxon>Pseudomonadati</taxon>
        <taxon>Pseudomonadota</taxon>
        <taxon>Gammaproteobacteria</taxon>
        <taxon>Oceanospirillales</taxon>
        <taxon>Endozoicomonadaceae</taxon>
        <taxon>Endozoicomonas</taxon>
    </lineage>
</organism>
<dbReference type="Proteomes" id="UP000028006">
    <property type="component" value="Unassembled WGS sequence"/>
</dbReference>
<protein>
    <submittedName>
        <fullName evidence="1">Uncharacterized protein</fullName>
    </submittedName>
</protein>
<dbReference type="AlphaFoldDB" id="A0A081N800"/>
<evidence type="ECO:0000313" key="2">
    <source>
        <dbReference type="Proteomes" id="UP000028006"/>
    </source>
</evidence>
<proteinExistence type="predicted"/>
<reference evidence="1 2" key="1">
    <citation type="submission" date="2014-06" db="EMBL/GenBank/DDBJ databases">
        <title>Whole Genome Sequences of Three Symbiotic Endozoicomonas Bacteria.</title>
        <authorList>
            <person name="Neave M.J."/>
            <person name="Apprill A."/>
            <person name="Voolstra C.R."/>
        </authorList>
    </citation>
    <scope>NUCLEOTIDE SEQUENCE [LARGE SCALE GENOMIC DNA]</scope>
    <source>
        <strain evidence="1 2">LMG 24815</strain>
    </source>
</reference>
<sequence length="254" mass="29601">MKYAKIIIIKLLICTSLISTNAGSYFFKYLSVEEFYEWTEFLAIPGTISETIDYFDNHGVDFTVEITIRHSKEFACFNISTYGLDLHMPENRCISSNNVSNKPLEFIESMTPMVTTLPSFDLSLINGGYGIFNLEASESILIGRPLLTSLKIRSLFSWLPFLNRYFYVRALHNRQVEFISYISRQLSNQLIFRLHQEQIWLNHNSGNQGLMTLYTGYSESLRILFQVLINEQGYIRAFCLNINRTLLSFWRREA</sequence>
<gene>
    <name evidence="1" type="ORF">GZ77_09595</name>
</gene>
<dbReference type="RefSeq" id="WP_034874505.1">
    <property type="nucleotide sequence ID" value="NZ_JOKG01000002.1"/>
</dbReference>
<comment type="caution">
    <text evidence="1">The sequence shown here is derived from an EMBL/GenBank/DDBJ whole genome shotgun (WGS) entry which is preliminary data.</text>
</comment>
<name>A0A081N800_9GAMM</name>
<keyword evidence="2" id="KW-1185">Reference proteome</keyword>
<dbReference type="EMBL" id="JOKG01000002">
    <property type="protein sequence ID" value="KEQ14573.1"/>
    <property type="molecule type" value="Genomic_DNA"/>
</dbReference>